<dbReference type="SUPFAM" id="SSF55620">
    <property type="entry name" value="Tetrahydrobiopterin biosynthesis enzymes-like"/>
    <property type="match status" value="1"/>
</dbReference>
<evidence type="ECO:0000256" key="3">
    <source>
        <dbReference type="ARBA" id="ARBA00005708"/>
    </source>
</evidence>
<organism evidence="9 10">
    <name type="scientific">Leuconostoc lactis</name>
    <dbReference type="NCBI Taxonomy" id="1246"/>
    <lineage>
        <taxon>Bacteria</taxon>
        <taxon>Bacillati</taxon>
        <taxon>Bacillota</taxon>
        <taxon>Bacilli</taxon>
        <taxon>Lactobacillales</taxon>
        <taxon>Lactobacillaceae</taxon>
        <taxon>Leuconostoc</taxon>
    </lineage>
</organism>
<keyword evidence="4 7" id="KW-0289">Folate biosynthesis</keyword>
<dbReference type="AlphaFoldDB" id="A0A6L7ABR9"/>
<protein>
    <recommendedName>
        <fullName evidence="7">7,8-dihydroneopterin aldolase</fullName>
        <ecNumber evidence="7">4.1.2.25</ecNumber>
    </recommendedName>
</protein>
<accession>A0A6L7ABR9</accession>
<dbReference type="GO" id="GO:0005737">
    <property type="term" value="C:cytoplasm"/>
    <property type="evidence" value="ECO:0007669"/>
    <property type="project" value="TreeGrafter"/>
</dbReference>
<dbReference type="RefSeq" id="WP_252968210.1">
    <property type="nucleotide sequence ID" value="NZ_DAITWI010000001.1"/>
</dbReference>
<comment type="catalytic activity">
    <reaction evidence="1 7">
        <text>7,8-dihydroneopterin = 6-hydroxymethyl-7,8-dihydropterin + glycolaldehyde</text>
        <dbReference type="Rhea" id="RHEA:10540"/>
        <dbReference type="ChEBI" id="CHEBI:17001"/>
        <dbReference type="ChEBI" id="CHEBI:17071"/>
        <dbReference type="ChEBI" id="CHEBI:44841"/>
        <dbReference type="EC" id="4.1.2.25"/>
    </reaction>
</comment>
<evidence type="ECO:0000259" key="8">
    <source>
        <dbReference type="SMART" id="SM00905"/>
    </source>
</evidence>
<dbReference type="SMART" id="SM00905">
    <property type="entry name" value="FolB"/>
    <property type="match status" value="1"/>
</dbReference>
<dbReference type="EC" id="4.1.2.25" evidence="7"/>
<evidence type="ECO:0000256" key="4">
    <source>
        <dbReference type="ARBA" id="ARBA00022909"/>
    </source>
</evidence>
<dbReference type="NCBIfam" id="TIGR00525">
    <property type="entry name" value="folB"/>
    <property type="match status" value="1"/>
</dbReference>
<dbReference type="GO" id="GO:0046656">
    <property type="term" value="P:folic acid biosynthetic process"/>
    <property type="evidence" value="ECO:0007669"/>
    <property type="project" value="UniProtKB-UniRule"/>
</dbReference>
<name>A0A6L7ABR9_LEULA</name>
<dbReference type="InterPro" id="IPR006157">
    <property type="entry name" value="FolB_dom"/>
</dbReference>
<dbReference type="Proteomes" id="UP000478636">
    <property type="component" value="Unassembled WGS sequence"/>
</dbReference>
<dbReference type="PANTHER" id="PTHR42844">
    <property type="entry name" value="DIHYDRONEOPTERIN ALDOLASE 1-RELATED"/>
    <property type="match status" value="1"/>
</dbReference>
<dbReference type="PANTHER" id="PTHR42844:SF1">
    <property type="entry name" value="DIHYDRONEOPTERIN ALDOLASE 1-RELATED"/>
    <property type="match status" value="1"/>
</dbReference>
<dbReference type="NCBIfam" id="TIGR00526">
    <property type="entry name" value="folB_dom"/>
    <property type="match status" value="1"/>
</dbReference>
<evidence type="ECO:0000256" key="1">
    <source>
        <dbReference type="ARBA" id="ARBA00001353"/>
    </source>
</evidence>
<proteinExistence type="inferred from homology"/>
<gene>
    <name evidence="9" type="primary">folB</name>
    <name evidence="9" type="ORF">GQS40_05995</name>
</gene>
<comment type="caution">
    <text evidence="9">The sequence shown here is derived from an EMBL/GenBank/DDBJ whole genome shotgun (WGS) entry which is preliminary data.</text>
</comment>
<feature type="domain" description="Dihydroneopterin aldolase/epimerase" evidence="8">
    <location>
        <begin position="4"/>
        <end position="117"/>
    </location>
</feature>
<evidence type="ECO:0000256" key="5">
    <source>
        <dbReference type="ARBA" id="ARBA00023239"/>
    </source>
</evidence>
<comment type="similarity">
    <text evidence="3 7">Belongs to the DHNA family.</text>
</comment>
<dbReference type="InterPro" id="IPR006156">
    <property type="entry name" value="Dihydroneopterin_aldolase"/>
</dbReference>
<evidence type="ECO:0000313" key="9">
    <source>
        <dbReference type="EMBL" id="MWN21222.1"/>
    </source>
</evidence>
<comment type="pathway">
    <text evidence="2 7">Cofactor biosynthesis; tetrahydrofolate biosynthesis; 2-amino-4-hydroxy-6-hydroxymethyl-7,8-dihydropteridine diphosphate from 7,8-dihydroneopterin triphosphate: step 3/4.</text>
</comment>
<comment type="function">
    <text evidence="6 7">Catalyzes the conversion of 7,8-dihydroneopterin to 6-hydroxymethyl-7,8-dihydropterin.</text>
</comment>
<dbReference type="UniPathway" id="UPA00077">
    <property type="reaction ID" value="UER00154"/>
</dbReference>
<evidence type="ECO:0000313" key="10">
    <source>
        <dbReference type="Proteomes" id="UP000478636"/>
    </source>
</evidence>
<dbReference type="Pfam" id="PF02152">
    <property type="entry name" value="FolB"/>
    <property type="match status" value="1"/>
</dbReference>
<dbReference type="InterPro" id="IPR043133">
    <property type="entry name" value="GTP-CH-I_C/QueF"/>
</dbReference>
<evidence type="ECO:0000256" key="6">
    <source>
        <dbReference type="ARBA" id="ARBA00037702"/>
    </source>
</evidence>
<dbReference type="Gene3D" id="3.30.1130.10">
    <property type="match status" value="1"/>
</dbReference>
<keyword evidence="5 7" id="KW-0456">Lyase</keyword>
<evidence type="ECO:0000256" key="7">
    <source>
        <dbReference type="RuleBase" id="RU362079"/>
    </source>
</evidence>
<reference evidence="9 10" key="1">
    <citation type="submission" date="2019-12" db="EMBL/GenBank/DDBJ databases">
        <title>Complete genome sequence of Leuconostoc lactis strain AVN1 provides insights into metabolic potential.</title>
        <authorList>
            <person name="Besrour N."/>
            <person name="Najjari A."/>
            <person name="Fhoula I."/>
            <person name="Jaballah S."/>
            <person name="Klibi N."/>
            <person name="Ouzari H.I."/>
        </authorList>
    </citation>
    <scope>NUCLEOTIDE SEQUENCE [LARGE SCALE GENOMIC DNA]</scope>
    <source>
        <strain evidence="9 10">AVN1</strain>
    </source>
</reference>
<dbReference type="EMBL" id="WSZI01000013">
    <property type="protein sequence ID" value="MWN21222.1"/>
    <property type="molecule type" value="Genomic_DNA"/>
</dbReference>
<evidence type="ECO:0000256" key="2">
    <source>
        <dbReference type="ARBA" id="ARBA00005013"/>
    </source>
</evidence>
<dbReference type="CDD" id="cd00534">
    <property type="entry name" value="DHNA_DHNTPE"/>
    <property type="match status" value="1"/>
</dbReference>
<sequence>MGMIHLPNMRFYTYNGVFDEEKKLGQQIAVDVTVHYPIETAVKDDDLSTTISYVDVYQRVEAIVTTSQFNLMESLANTLLVALLTQFPQVDKIDVAVHKDYIPLPGIYDPFIIQVSGTPTDLSKWAEA</sequence>
<dbReference type="GO" id="GO:0046654">
    <property type="term" value="P:tetrahydrofolate biosynthetic process"/>
    <property type="evidence" value="ECO:0007669"/>
    <property type="project" value="UniProtKB-UniRule"/>
</dbReference>
<dbReference type="GO" id="GO:0004150">
    <property type="term" value="F:dihydroneopterin aldolase activity"/>
    <property type="evidence" value="ECO:0007669"/>
    <property type="project" value="UniProtKB-UniRule"/>
</dbReference>